<proteinExistence type="predicted"/>
<name>A0ABD3B0N7_9GENT</name>
<comment type="caution">
    <text evidence="4">The sequence shown here is derived from an EMBL/GenBank/DDBJ whole genome shotgun (WGS) entry which is preliminary data.</text>
</comment>
<keyword evidence="1" id="KW-0862">Zinc</keyword>
<accession>A0ABD3B0N7</accession>
<feature type="domain" description="RING-type" evidence="3">
    <location>
        <begin position="144"/>
        <end position="186"/>
    </location>
</feature>
<dbReference type="SMART" id="SM00184">
    <property type="entry name" value="RING"/>
    <property type="match status" value="1"/>
</dbReference>
<dbReference type="Proteomes" id="UP001630127">
    <property type="component" value="Unassembled WGS sequence"/>
</dbReference>
<keyword evidence="2" id="KW-0812">Transmembrane</keyword>
<dbReference type="SUPFAM" id="SSF57850">
    <property type="entry name" value="RING/U-box"/>
    <property type="match status" value="1"/>
</dbReference>
<dbReference type="CDD" id="cd16461">
    <property type="entry name" value="RING-H2_EL5-like"/>
    <property type="match status" value="1"/>
</dbReference>
<dbReference type="InterPro" id="IPR044289">
    <property type="entry name" value="ATL67-70"/>
</dbReference>
<dbReference type="PANTHER" id="PTHR46592:SF6">
    <property type="entry name" value="RING-H2 FINGER PROTEIN ATL67"/>
    <property type="match status" value="1"/>
</dbReference>
<reference evidence="4 5" key="1">
    <citation type="submission" date="2024-11" db="EMBL/GenBank/DDBJ databases">
        <title>A near-complete genome assembly of Cinchona calisaya.</title>
        <authorList>
            <person name="Lian D.C."/>
            <person name="Zhao X.W."/>
            <person name="Wei L."/>
        </authorList>
    </citation>
    <scope>NUCLEOTIDE SEQUENCE [LARGE SCALE GENOMIC DNA]</scope>
    <source>
        <tissue evidence="4">Nenye</tissue>
    </source>
</reference>
<evidence type="ECO:0000259" key="3">
    <source>
        <dbReference type="PROSITE" id="PS50089"/>
    </source>
</evidence>
<keyword evidence="1" id="KW-0479">Metal-binding</keyword>
<dbReference type="InterPro" id="IPR001841">
    <property type="entry name" value="Znf_RING"/>
</dbReference>
<dbReference type="EMBL" id="JBJUIK010000001">
    <property type="protein sequence ID" value="KAL3536764.1"/>
    <property type="molecule type" value="Genomic_DNA"/>
</dbReference>
<gene>
    <name evidence="4" type="ORF">ACH5RR_000130</name>
</gene>
<evidence type="ECO:0000313" key="5">
    <source>
        <dbReference type="Proteomes" id="UP001630127"/>
    </source>
</evidence>
<organism evidence="4 5">
    <name type="scientific">Cinchona calisaya</name>
    <dbReference type="NCBI Taxonomy" id="153742"/>
    <lineage>
        <taxon>Eukaryota</taxon>
        <taxon>Viridiplantae</taxon>
        <taxon>Streptophyta</taxon>
        <taxon>Embryophyta</taxon>
        <taxon>Tracheophyta</taxon>
        <taxon>Spermatophyta</taxon>
        <taxon>Magnoliopsida</taxon>
        <taxon>eudicotyledons</taxon>
        <taxon>Gunneridae</taxon>
        <taxon>Pentapetalae</taxon>
        <taxon>asterids</taxon>
        <taxon>lamiids</taxon>
        <taxon>Gentianales</taxon>
        <taxon>Rubiaceae</taxon>
        <taxon>Cinchonoideae</taxon>
        <taxon>Cinchoneae</taxon>
        <taxon>Cinchona</taxon>
    </lineage>
</organism>
<feature type="transmembrane region" description="Helical" evidence="2">
    <location>
        <begin position="34"/>
        <end position="59"/>
    </location>
</feature>
<keyword evidence="5" id="KW-1185">Reference proteome</keyword>
<dbReference type="AlphaFoldDB" id="A0ABD3B0N7"/>
<dbReference type="Pfam" id="PF13639">
    <property type="entry name" value="zf-RING_2"/>
    <property type="match status" value="1"/>
</dbReference>
<dbReference type="InterPro" id="IPR013083">
    <property type="entry name" value="Znf_RING/FYVE/PHD"/>
</dbReference>
<dbReference type="PANTHER" id="PTHR46592">
    <property type="entry name" value="RING-H2 FINGER PROTEIN ATL67"/>
    <property type="match status" value="1"/>
</dbReference>
<protein>
    <recommendedName>
        <fullName evidence="3">RING-type domain-containing protein</fullName>
    </recommendedName>
</protein>
<keyword evidence="1" id="KW-0863">Zinc-finger</keyword>
<keyword evidence="2" id="KW-1133">Transmembrane helix</keyword>
<keyword evidence="2" id="KW-0472">Membrane</keyword>
<dbReference type="Gene3D" id="3.30.40.10">
    <property type="entry name" value="Zinc/RING finger domain, C3HC4 (zinc finger)"/>
    <property type="match status" value="1"/>
</dbReference>
<sequence length="214" mass="23703">MSTIPSSVYTTLPPPLTPTATRNYLTQKLGNVGLGYAIAIAFGFLVLLSTILLASYVCCRSAAASRRRRRDLEFNPHNPNPNNPNETSIYLPRIIFVAEEDENDDVSSSENVVVGLDQAVINSYPKFHFSKKNVGVVRGNDPVCPICLCDYKESEMLRLLPECNHYFHVTCIDAWLKLNASCPVCRNSPLPTPLSTPLSEVVPLSQYSGGRRRT</sequence>
<evidence type="ECO:0000313" key="4">
    <source>
        <dbReference type="EMBL" id="KAL3536764.1"/>
    </source>
</evidence>
<evidence type="ECO:0000256" key="2">
    <source>
        <dbReference type="SAM" id="Phobius"/>
    </source>
</evidence>
<dbReference type="PROSITE" id="PS50089">
    <property type="entry name" value="ZF_RING_2"/>
    <property type="match status" value="1"/>
</dbReference>
<evidence type="ECO:0000256" key="1">
    <source>
        <dbReference type="PROSITE-ProRule" id="PRU00175"/>
    </source>
</evidence>
<dbReference type="GO" id="GO:0008270">
    <property type="term" value="F:zinc ion binding"/>
    <property type="evidence" value="ECO:0007669"/>
    <property type="project" value="UniProtKB-KW"/>
</dbReference>